<keyword evidence="2" id="KW-0732">Signal</keyword>
<dbReference type="PANTHER" id="PTHR47966">
    <property type="entry name" value="BETA-SITE APP-CLEAVING ENZYME, ISOFORM A-RELATED"/>
    <property type="match status" value="1"/>
</dbReference>
<protein>
    <recommendedName>
        <fullName evidence="3">Peptidase A1 domain-containing protein</fullName>
    </recommendedName>
</protein>
<evidence type="ECO:0000313" key="5">
    <source>
        <dbReference type="Proteomes" id="UP001383192"/>
    </source>
</evidence>
<dbReference type="InterPro" id="IPR033121">
    <property type="entry name" value="PEPTIDASE_A1"/>
</dbReference>
<proteinExistence type="inferred from homology"/>
<comment type="similarity">
    <text evidence="1">Belongs to the peptidase A1 family.</text>
</comment>
<dbReference type="PANTHER" id="PTHR47966:SF51">
    <property type="entry name" value="BETA-SITE APP-CLEAVING ENZYME, ISOFORM A-RELATED"/>
    <property type="match status" value="1"/>
</dbReference>
<dbReference type="EMBL" id="JAYKXP010000004">
    <property type="protein sequence ID" value="KAK7059200.1"/>
    <property type="molecule type" value="Genomic_DNA"/>
</dbReference>
<dbReference type="SUPFAM" id="SSF50630">
    <property type="entry name" value="Acid proteases"/>
    <property type="match status" value="1"/>
</dbReference>
<evidence type="ECO:0000256" key="2">
    <source>
        <dbReference type="SAM" id="SignalP"/>
    </source>
</evidence>
<dbReference type="GO" id="GO:0004190">
    <property type="term" value="F:aspartic-type endopeptidase activity"/>
    <property type="evidence" value="ECO:0007669"/>
    <property type="project" value="InterPro"/>
</dbReference>
<accession>A0AAW0E1U3</accession>
<dbReference type="AlphaFoldDB" id="A0AAW0E1U3"/>
<dbReference type="Proteomes" id="UP001383192">
    <property type="component" value="Unassembled WGS sequence"/>
</dbReference>
<sequence length="378" mass="40673">MFSHSSSLLFIVTLALLSSASPILDLGTDPMRNHFGPGPVVIRKRKPFVGDDGVFDLDRAVVQTVRTKNKYRHNLLNLQQNVGRLRAGGVIMPIATVPKAIAERLQLDKRQAEPLEDENDIEWTGSISIGTPGKPFLIDFDMSVAGINATNQHFSPVTTLLSSTFDDAAFDGILGLAYPALSNMRASPFFNTAIAQGSIKNKAFGMKLATNGSELFLGGTNSKLYTGNIEYHQIDTTTGLWEIPRATAFSGPTPVASKISTIIDSGTTIMYGPPADVEAFYSNIPGARLVDRESGFYAYPCGSTPRLSFSWGGRTWTVAAENFNFGTLEIGSSQCVGALAGQDLGLGSGVWLLGDSFMKNVYTAFDFEKNAVGFAQLS</sequence>
<evidence type="ECO:0000313" key="4">
    <source>
        <dbReference type="EMBL" id="KAK7059200.1"/>
    </source>
</evidence>
<dbReference type="Gene3D" id="2.40.70.10">
    <property type="entry name" value="Acid Proteases"/>
    <property type="match status" value="2"/>
</dbReference>
<feature type="chain" id="PRO_5043362288" description="Peptidase A1 domain-containing protein" evidence="2">
    <location>
        <begin position="21"/>
        <end position="378"/>
    </location>
</feature>
<dbReference type="InterPro" id="IPR021109">
    <property type="entry name" value="Peptidase_aspartic_dom_sf"/>
</dbReference>
<evidence type="ECO:0000259" key="3">
    <source>
        <dbReference type="PROSITE" id="PS51767"/>
    </source>
</evidence>
<evidence type="ECO:0000256" key="1">
    <source>
        <dbReference type="ARBA" id="ARBA00007447"/>
    </source>
</evidence>
<dbReference type="Pfam" id="PF00026">
    <property type="entry name" value="Asp"/>
    <property type="match status" value="1"/>
</dbReference>
<reference evidence="4 5" key="1">
    <citation type="submission" date="2024-01" db="EMBL/GenBank/DDBJ databases">
        <title>A draft genome for a cacao thread blight-causing isolate of Paramarasmius palmivorus.</title>
        <authorList>
            <person name="Baruah I.K."/>
            <person name="Bukari Y."/>
            <person name="Amoako-Attah I."/>
            <person name="Meinhardt L.W."/>
            <person name="Bailey B.A."/>
            <person name="Cohen S.P."/>
        </authorList>
    </citation>
    <scope>NUCLEOTIDE SEQUENCE [LARGE SCALE GENOMIC DNA]</scope>
    <source>
        <strain evidence="4 5">GH-12</strain>
    </source>
</reference>
<dbReference type="InterPro" id="IPR034164">
    <property type="entry name" value="Pepsin-like_dom"/>
</dbReference>
<dbReference type="PROSITE" id="PS51767">
    <property type="entry name" value="PEPTIDASE_A1"/>
    <property type="match status" value="1"/>
</dbReference>
<gene>
    <name evidence="4" type="ORF">VNI00_001827</name>
</gene>
<comment type="caution">
    <text evidence="4">The sequence shown here is derived from an EMBL/GenBank/DDBJ whole genome shotgun (WGS) entry which is preliminary data.</text>
</comment>
<organism evidence="4 5">
    <name type="scientific">Paramarasmius palmivorus</name>
    <dbReference type="NCBI Taxonomy" id="297713"/>
    <lineage>
        <taxon>Eukaryota</taxon>
        <taxon>Fungi</taxon>
        <taxon>Dikarya</taxon>
        <taxon>Basidiomycota</taxon>
        <taxon>Agaricomycotina</taxon>
        <taxon>Agaricomycetes</taxon>
        <taxon>Agaricomycetidae</taxon>
        <taxon>Agaricales</taxon>
        <taxon>Marasmiineae</taxon>
        <taxon>Marasmiaceae</taxon>
        <taxon>Paramarasmius</taxon>
    </lineage>
</organism>
<dbReference type="GO" id="GO:0006508">
    <property type="term" value="P:proteolysis"/>
    <property type="evidence" value="ECO:0007669"/>
    <property type="project" value="InterPro"/>
</dbReference>
<dbReference type="CDD" id="cd05471">
    <property type="entry name" value="pepsin_like"/>
    <property type="match status" value="1"/>
</dbReference>
<dbReference type="PRINTS" id="PR00792">
    <property type="entry name" value="PEPSIN"/>
</dbReference>
<feature type="signal peptide" evidence="2">
    <location>
        <begin position="1"/>
        <end position="20"/>
    </location>
</feature>
<keyword evidence="5" id="KW-1185">Reference proteome</keyword>
<feature type="domain" description="Peptidase A1" evidence="3">
    <location>
        <begin position="1"/>
        <end position="375"/>
    </location>
</feature>
<name>A0AAW0E1U3_9AGAR</name>
<dbReference type="InterPro" id="IPR001461">
    <property type="entry name" value="Aspartic_peptidase_A1"/>
</dbReference>